<name>A0AA96R2K2_9CAUD</name>
<dbReference type="EMBL" id="OQ884030">
    <property type="protein sequence ID" value="WNO29792.1"/>
    <property type="molecule type" value="Genomic_DNA"/>
</dbReference>
<organism evidence="2">
    <name type="scientific">Bacillus phage SDFMU_Pbc</name>
    <dbReference type="NCBI Taxonomy" id="3076135"/>
    <lineage>
        <taxon>Viruses</taxon>
        <taxon>Duplodnaviria</taxon>
        <taxon>Heunggongvirae</taxon>
        <taxon>Uroviricota</taxon>
        <taxon>Caudoviricetes</taxon>
        <taxon>Herelleviridae</taxon>
        <taxon>Bastillevirinae</taxon>
        <taxon>Agatevirus</taxon>
        <taxon>Agatevirus agate</taxon>
    </lineage>
</organism>
<keyword evidence="1" id="KW-0472">Membrane</keyword>
<protein>
    <submittedName>
        <fullName evidence="2">Uncharacterized protein</fullName>
    </submittedName>
</protein>
<feature type="transmembrane region" description="Helical" evidence="1">
    <location>
        <begin position="6"/>
        <end position="28"/>
    </location>
</feature>
<feature type="transmembrane region" description="Helical" evidence="1">
    <location>
        <begin position="40"/>
        <end position="60"/>
    </location>
</feature>
<accession>A0AA96R2K2</accession>
<reference evidence="2" key="1">
    <citation type="submission" date="2023-04" db="EMBL/GenBank/DDBJ databases">
        <authorList>
            <person name="Zhang X."/>
        </authorList>
    </citation>
    <scope>NUCLEOTIDE SEQUENCE</scope>
</reference>
<sequence>MLILATITTVLLYISICYLTFFAAAILFEGIKYALYNPIIKSATFIGVAYISIISDVILFDSALHSSIIIKNAVLLSLALPTVWVIATAERRRHED</sequence>
<feature type="transmembrane region" description="Helical" evidence="1">
    <location>
        <begin position="66"/>
        <end position="87"/>
    </location>
</feature>
<evidence type="ECO:0000313" key="2">
    <source>
        <dbReference type="EMBL" id="WNO29792.1"/>
    </source>
</evidence>
<keyword evidence="1" id="KW-0812">Transmembrane</keyword>
<proteinExistence type="predicted"/>
<keyword evidence="1" id="KW-1133">Transmembrane helix</keyword>
<evidence type="ECO:0000256" key="1">
    <source>
        <dbReference type="SAM" id="Phobius"/>
    </source>
</evidence>